<dbReference type="PRINTS" id="PR00237">
    <property type="entry name" value="GPCRRHODOPSN"/>
</dbReference>
<dbReference type="Pfam" id="PF00001">
    <property type="entry name" value="7tm_1"/>
    <property type="match status" value="1"/>
</dbReference>
<dbReference type="PANTHER" id="PTHR10489:SF689">
    <property type="entry name" value="C-X-C CHEMOKINE RECEPTOR TYPE 2"/>
    <property type="match status" value="1"/>
</dbReference>
<dbReference type="Ensembl" id="ENSORLT00020032259.1">
    <property type="protein sequence ID" value="ENSORLP00020012499.1"/>
    <property type="gene ID" value="ENSORLG00020013426.1"/>
</dbReference>
<evidence type="ECO:0000256" key="4">
    <source>
        <dbReference type="ARBA" id="ARBA00022989"/>
    </source>
</evidence>
<evidence type="ECO:0000256" key="8">
    <source>
        <dbReference type="ARBA" id="ARBA00023180"/>
    </source>
</evidence>
<accession>A0A3P9KVM5</accession>
<evidence type="ECO:0000256" key="2">
    <source>
        <dbReference type="ARBA" id="ARBA00022475"/>
    </source>
</evidence>
<keyword evidence="12" id="KW-0732">Signal</keyword>
<reference evidence="14" key="4">
    <citation type="submission" date="2025-09" db="UniProtKB">
        <authorList>
            <consortium name="Ensembl"/>
        </authorList>
    </citation>
    <scope>IDENTIFICATION</scope>
    <source>
        <strain evidence="14">HNI</strain>
    </source>
</reference>
<dbReference type="Gene3D" id="1.20.1070.10">
    <property type="entry name" value="Rhodopsin 7-helix transmembrane proteins"/>
    <property type="match status" value="1"/>
</dbReference>
<dbReference type="GO" id="GO:0005886">
    <property type="term" value="C:plasma membrane"/>
    <property type="evidence" value="ECO:0007669"/>
    <property type="project" value="UniProtKB-SubCell"/>
</dbReference>
<dbReference type="InterPro" id="IPR000355">
    <property type="entry name" value="Chemokine_rcpt"/>
</dbReference>
<dbReference type="PANTHER" id="PTHR10489">
    <property type="entry name" value="CELL ADHESION MOLECULE"/>
    <property type="match status" value="1"/>
</dbReference>
<feature type="transmembrane region" description="Helical" evidence="11">
    <location>
        <begin position="109"/>
        <end position="133"/>
    </location>
</feature>
<dbReference type="InterPro" id="IPR017452">
    <property type="entry name" value="GPCR_Rhodpsn_7TM"/>
</dbReference>
<evidence type="ECO:0000256" key="10">
    <source>
        <dbReference type="RuleBase" id="RU000688"/>
    </source>
</evidence>
<dbReference type="AlphaFoldDB" id="A0A3P9KVM5"/>
<reference key="1">
    <citation type="journal article" date="2007" name="Nature">
        <title>The medaka draft genome and insights into vertebrate genome evolution.</title>
        <authorList>
            <person name="Kasahara M."/>
            <person name="Naruse K."/>
            <person name="Sasaki S."/>
            <person name="Nakatani Y."/>
            <person name="Qu W."/>
            <person name="Ahsan B."/>
            <person name="Yamada T."/>
            <person name="Nagayasu Y."/>
            <person name="Doi K."/>
            <person name="Kasai Y."/>
            <person name="Jindo T."/>
            <person name="Kobayashi D."/>
            <person name="Shimada A."/>
            <person name="Toyoda A."/>
            <person name="Kuroki Y."/>
            <person name="Fujiyama A."/>
            <person name="Sasaki T."/>
            <person name="Shimizu A."/>
            <person name="Asakawa S."/>
            <person name="Shimizu N."/>
            <person name="Hashimoto S."/>
            <person name="Yang J."/>
            <person name="Lee Y."/>
            <person name="Matsushima K."/>
            <person name="Sugano S."/>
            <person name="Sakaizumi M."/>
            <person name="Narita T."/>
            <person name="Ohishi K."/>
            <person name="Haga S."/>
            <person name="Ohta F."/>
            <person name="Nomoto H."/>
            <person name="Nogata K."/>
            <person name="Morishita T."/>
            <person name="Endo T."/>
            <person name="Shin-I T."/>
            <person name="Takeda H."/>
            <person name="Morishita S."/>
            <person name="Kohara Y."/>
        </authorList>
    </citation>
    <scope>NUCLEOTIDE SEQUENCE [LARGE SCALE GENOMIC DNA]</scope>
    <source>
        <strain>Hd-rR</strain>
    </source>
</reference>
<sequence length="389" mass="44025">MRLYLYILSLLYLLMLSSQDMGDKATQLTLEEAESYFDLTLFNDSYNFTYSDETVTDDSLPCNVTVPGFNSVALMVVYILVSLFSLIGNSLVVFVVCTMKKGRGSTDIYLMHLAIADLLFCITLPFWGTYVHFGWSYGNFLCKVLSGFQEASVYSGVFLLACISVDRFFAVVRATRVLSSNHHLVKVVCSVVWLMAGLLSLPVVIKRESMFAEELNQSICYENVTGESSDLWQFSLRILRHTLGFFLPLVVMTFCYGRTGVTLLQIRNQQKQKAMRVIMAVVLGFVLCWLPYNVAVLTDTLIRAESLKVTSCDTRYRVEVTLNVTQILAYMHCAINPVLYAFIGQKFRNQLLLSLYKHGVISKRIQMAYRKGSAHSWGSIRSKNTSVTM</sequence>
<evidence type="ECO:0000256" key="6">
    <source>
        <dbReference type="ARBA" id="ARBA00023136"/>
    </source>
</evidence>
<keyword evidence="6 11" id="KW-0472">Membrane</keyword>
<evidence type="ECO:0000256" key="7">
    <source>
        <dbReference type="ARBA" id="ARBA00023170"/>
    </source>
</evidence>
<dbReference type="CDD" id="cd15178">
    <property type="entry name" value="7tmA_CXCR1_2"/>
    <property type="match status" value="1"/>
</dbReference>
<keyword evidence="4 11" id="KW-1133">Transmembrane helix</keyword>
<dbReference type="PROSITE" id="PS00237">
    <property type="entry name" value="G_PROTEIN_RECEP_F1_1"/>
    <property type="match status" value="1"/>
</dbReference>
<evidence type="ECO:0000313" key="15">
    <source>
        <dbReference type="Proteomes" id="UP000265180"/>
    </source>
</evidence>
<feature type="transmembrane region" description="Helical" evidence="11">
    <location>
        <begin position="277"/>
        <end position="297"/>
    </location>
</feature>
<feature type="domain" description="G-protein coupled receptors family 1 profile" evidence="13">
    <location>
        <begin position="88"/>
        <end position="340"/>
    </location>
</feature>
<dbReference type="PRINTS" id="PR00657">
    <property type="entry name" value="CCCHEMOKINER"/>
</dbReference>
<feature type="chain" id="PRO_5018155541" evidence="12">
    <location>
        <begin position="20"/>
        <end position="389"/>
    </location>
</feature>
<feature type="transmembrane region" description="Helical" evidence="11">
    <location>
        <begin position="324"/>
        <end position="343"/>
    </location>
</feature>
<evidence type="ECO:0000256" key="3">
    <source>
        <dbReference type="ARBA" id="ARBA00022692"/>
    </source>
</evidence>
<feature type="transmembrane region" description="Helical" evidence="11">
    <location>
        <begin position="184"/>
        <end position="205"/>
    </location>
</feature>
<proteinExistence type="inferred from homology"/>
<organism evidence="14 15">
    <name type="scientific">Oryzias latipes</name>
    <name type="common">Japanese rice fish</name>
    <name type="synonym">Japanese killifish</name>
    <dbReference type="NCBI Taxonomy" id="8090"/>
    <lineage>
        <taxon>Eukaryota</taxon>
        <taxon>Metazoa</taxon>
        <taxon>Chordata</taxon>
        <taxon>Craniata</taxon>
        <taxon>Vertebrata</taxon>
        <taxon>Euteleostomi</taxon>
        <taxon>Actinopterygii</taxon>
        <taxon>Neopterygii</taxon>
        <taxon>Teleostei</taxon>
        <taxon>Neoteleostei</taxon>
        <taxon>Acanthomorphata</taxon>
        <taxon>Ovalentaria</taxon>
        <taxon>Atherinomorphae</taxon>
        <taxon>Beloniformes</taxon>
        <taxon>Adrianichthyidae</taxon>
        <taxon>Oryziinae</taxon>
        <taxon>Oryzias</taxon>
    </lineage>
</organism>
<reference evidence="14 15" key="2">
    <citation type="submission" date="2017-04" db="EMBL/GenBank/DDBJ databases">
        <title>CpG methylation of centromeres and impact of large insertions on vertebrate speciation.</title>
        <authorList>
            <person name="Ichikawa K."/>
            <person name="Yoshimura J."/>
            <person name="Morishita S."/>
        </authorList>
    </citation>
    <scope>NUCLEOTIDE SEQUENCE</scope>
    <source>
        <strain evidence="14 15">HNI</strain>
    </source>
</reference>
<feature type="signal peptide" evidence="12">
    <location>
        <begin position="1"/>
        <end position="19"/>
    </location>
</feature>
<comment type="similarity">
    <text evidence="10">Belongs to the G-protein coupled receptor 1 family.</text>
</comment>
<dbReference type="GO" id="GO:0004950">
    <property type="term" value="F:chemokine receptor activity"/>
    <property type="evidence" value="ECO:0007669"/>
    <property type="project" value="InterPro"/>
</dbReference>
<feature type="transmembrane region" description="Helical" evidence="11">
    <location>
        <begin position="238"/>
        <end position="256"/>
    </location>
</feature>
<dbReference type="SUPFAM" id="SSF81321">
    <property type="entry name" value="Family A G protein-coupled receptor-like"/>
    <property type="match status" value="1"/>
</dbReference>
<evidence type="ECO:0000313" key="14">
    <source>
        <dbReference type="Ensembl" id="ENSORLP00020012499.1"/>
    </source>
</evidence>
<comment type="subcellular location">
    <subcellularLocation>
        <location evidence="1">Cell membrane</location>
        <topology evidence="1">Multi-pass membrane protein</topology>
    </subcellularLocation>
</comment>
<dbReference type="InterPro" id="IPR050119">
    <property type="entry name" value="CCR1-9-like"/>
</dbReference>
<dbReference type="Proteomes" id="UP000265180">
    <property type="component" value="Chromosome 21"/>
</dbReference>
<evidence type="ECO:0000256" key="9">
    <source>
        <dbReference type="ARBA" id="ARBA00023224"/>
    </source>
</evidence>
<evidence type="ECO:0000259" key="13">
    <source>
        <dbReference type="PROSITE" id="PS50262"/>
    </source>
</evidence>
<evidence type="ECO:0000256" key="1">
    <source>
        <dbReference type="ARBA" id="ARBA00004651"/>
    </source>
</evidence>
<keyword evidence="7 10" id="KW-0675">Receptor</keyword>
<dbReference type="GO" id="GO:0006935">
    <property type="term" value="P:chemotaxis"/>
    <property type="evidence" value="ECO:0007669"/>
    <property type="project" value="InterPro"/>
</dbReference>
<evidence type="ECO:0000256" key="5">
    <source>
        <dbReference type="ARBA" id="ARBA00023040"/>
    </source>
</evidence>
<keyword evidence="5 10" id="KW-0297">G-protein coupled receptor</keyword>
<feature type="transmembrane region" description="Helical" evidence="11">
    <location>
        <begin position="75"/>
        <end position="97"/>
    </location>
</feature>
<dbReference type="InterPro" id="IPR000276">
    <property type="entry name" value="GPCR_Rhodpsn"/>
</dbReference>
<evidence type="ECO:0000256" key="12">
    <source>
        <dbReference type="SAM" id="SignalP"/>
    </source>
</evidence>
<dbReference type="PROSITE" id="PS50262">
    <property type="entry name" value="G_PROTEIN_RECEP_F1_2"/>
    <property type="match status" value="1"/>
</dbReference>
<evidence type="ECO:0000256" key="11">
    <source>
        <dbReference type="SAM" id="Phobius"/>
    </source>
</evidence>
<name>A0A3P9KVM5_ORYLA</name>
<reference evidence="14" key="3">
    <citation type="submission" date="2025-08" db="UniProtKB">
        <authorList>
            <consortium name="Ensembl"/>
        </authorList>
    </citation>
    <scope>IDENTIFICATION</scope>
    <source>
        <strain evidence="14">HNI</strain>
    </source>
</reference>
<keyword evidence="8" id="KW-0325">Glycoprotein</keyword>
<dbReference type="FunFam" id="1.20.1070.10:FF:000694">
    <property type="entry name" value="Chemokine (C-X-C motif) receptor 2"/>
    <property type="match status" value="1"/>
</dbReference>
<protein>
    <submittedName>
        <fullName evidence="14">Chemokine (C-X-C motif) receptor 2</fullName>
    </submittedName>
</protein>
<feature type="transmembrane region" description="Helical" evidence="11">
    <location>
        <begin position="153"/>
        <end position="172"/>
    </location>
</feature>
<keyword evidence="3 10" id="KW-0812">Transmembrane</keyword>
<keyword evidence="2" id="KW-1003">Cell membrane</keyword>
<keyword evidence="9 10" id="KW-0807">Transducer</keyword>